<evidence type="ECO:0000256" key="4">
    <source>
        <dbReference type="ARBA" id="ARBA00022679"/>
    </source>
</evidence>
<gene>
    <name evidence="7" type="ORF">BegalDRAFT_0560</name>
</gene>
<dbReference type="InterPro" id="IPR001451">
    <property type="entry name" value="Hexapep"/>
</dbReference>
<comment type="catalytic activity">
    <reaction evidence="6">
        <text>L-serine + acetyl-CoA = O-acetyl-L-serine + CoA</text>
        <dbReference type="Rhea" id="RHEA:24560"/>
        <dbReference type="ChEBI" id="CHEBI:33384"/>
        <dbReference type="ChEBI" id="CHEBI:57287"/>
        <dbReference type="ChEBI" id="CHEBI:57288"/>
        <dbReference type="ChEBI" id="CHEBI:58340"/>
        <dbReference type="EC" id="2.3.1.30"/>
    </reaction>
</comment>
<keyword evidence="3" id="KW-0028">Amino-acid biosynthesis</keyword>
<dbReference type="EC" id="2.3.1.30" evidence="2"/>
<evidence type="ECO:0000256" key="5">
    <source>
        <dbReference type="ARBA" id="ARBA00023315"/>
    </source>
</evidence>
<dbReference type="Proteomes" id="UP000005744">
    <property type="component" value="Unassembled WGS sequence"/>
</dbReference>
<reference evidence="7 8" key="1">
    <citation type="submission" date="2011-11" db="EMBL/GenBank/DDBJ databases">
        <title>Improved High-Quality Draft sequence of Beggiatoa alba B18lD.</title>
        <authorList>
            <consortium name="US DOE Joint Genome Institute"/>
            <person name="Lucas S."/>
            <person name="Han J."/>
            <person name="Lapidus A."/>
            <person name="Cheng J.-F."/>
            <person name="Goodwin L."/>
            <person name="Pitluck S."/>
            <person name="Peters L."/>
            <person name="Mikhailova N."/>
            <person name="Held B."/>
            <person name="Detter J.C."/>
            <person name="Han C."/>
            <person name="Tapia R."/>
            <person name="Land M."/>
            <person name="Hauser L."/>
            <person name="Kyrpides N."/>
            <person name="Ivanova N."/>
            <person name="Pagani I."/>
            <person name="Samuel K."/>
            <person name="Teske A."/>
            <person name="Mueller J."/>
            <person name="Woyke T."/>
        </authorList>
    </citation>
    <scope>NUCLEOTIDE SEQUENCE [LARGE SCALE GENOMIC DNA]</scope>
    <source>
        <strain evidence="7 8">B18LD</strain>
    </source>
</reference>
<name>I3CCY5_9GAMM</name>
<dbReference type="NCBIfam" id="TIGR01172">
    <property type="entry name" value="cysE"/>
    <property type="match status" value="1"/>
</dbReference>
<dbReference type="FunFam" id="2.160.10.10:FF:000007">
    <property type="entry name" value="Serine acetyltransferase"/>
    <property type="match status" value="1"/>
</dbReference>
<dbReference type="Gene3D" id="2.160.10.10">
    <property type="entry name" value="Hexapeptide repeat proteins"/>
    <property type="match status" value="1"/>
</dbReference>
<evidence type="ECO:0000256" key="3">
    <source>
        <dbReference type="ARBA" id="ARBA00022605"/>
    </source>
</evidence>
<dbReference type="GO" id="GO:0005737">
    <property type="term" value="C:cytoplasm"/>
    <property type="evidence" value="ECO:0007669"/>
    <property type="project" value="InterPro"/>
</dbReference>
<keyword evidence="4 7" id="KW-0808">Transferase</keyword>
<proteinExistence type="inferred from homology"/>
<comment type="similarity">
    <text evidence="1">Belongs to the transferase hexapeptide repeat family.</text>
</comment>
<evidence type="ECO:0000256" key="1">
    <source>
        <dbReference type="ARBA" id="ARBA00007274"/>
    </source>
</evidence>
<dbReference type="PANTHER" id="PTHR42811">
    <property type="entry name" value="SERINE ACETYLTRANSFERASE"/>
    <property type="match status" value="1"/>
</dbReference>
<dbReference type="Pfam" id="PF00132">
    <property type="entry name" value="Hexapep"/>
    <property type="match status" value="1"/>
</dbReference>
<dbReference type="AlphaFoldDB" id="I3CCY5"/>
<dbReference type="InterPro" id="IPR042122">
    <property type="entry name" value="Ser_AcTrfase_N_sf"/>
</dbReference>
<keyword evidence="8" id="KW-1185">Reference proteome</keyword>
<dbReference type="NCBIfam" id="NF041874">
    <property type="entry name" value="EPS_EpsC"/>
    <property type="match status" value="1"/>
</dbReference>
<protein>
    <recommendedName>
        <fullName evidence="2">serine O-acetyltransferase</fullName>
        <ecNumber evidence="2">2.3.1.30</ecNumber>
    </recommendedName>
</protein>
<dbReference type="EMBL" id="JH600070">
    <property type="protein sequence ID" value="EIJ41478.1"/>
    <property type="molecule type" value="Genomic_DNA"/>
</dbReference>
<dbReference type="InterPro" id="IPR005881">
    <property type="entry name" value="Ser_O-AcTrfase"/>
</dbReference>
<dbReference type="STRING" id="395493.BegalDRAFT_0560"/>
<evidence type="ECO:0000313" key="7">
    <source>
        <dbReference type="EMBL" id="EIJ41478.1"/>
    </source>
</evidence>
<accession>I3CCY5</accession>
<dbReference type="InterPro" id="IPR011004">
    <property type="entry name" value="Trimer_LpxA-like_sf"/>
</dbReference>
<dbReference type="CDD" id="cd03354">
    <property type="entry name" value="LbH_SAT"/>
    <property type="match status" value="1"/>
</dbReference>
<dbReference type="eggNOG" id="COG1045">
    <property type="taxonomic scope" value="Bacteria"/>
</dbReference>
<organism evidence="7 8">
    <name type="scientific">Beggiatoa alba B18LD</name>
    <dbReference type="NCBI Taxonomy" id="395493"/>
    <lineage>
        <taxon>Bacteria</taxon>
        <taxon>Pseudomonadati</taxon>
        <taxon>Pseudomonadota</taxon>
        <taxon>Gammaproteobacteria</taxon>
        <taxon>Thiotrichales</taxon>
        <taxon>Thiotrichaceae</taxon>
        <taxon>Beggiatoa</taxon>
    </lineage>
</organism>
<dbReference type="InterPro" id="IPR045304">
    <property type="entry name" value="LbH_SAT"/>
</dbReference>
<dbReference type="Gene3D" id="1.10.3130.10">
    <property type="entry name" value="serine acetyltransferase, domain 1"/>
    <property type="match status" value="1"/>
</dbReference>
<evidence type="ECO:0000256" key="6">
    <source>
        <dbReference type="ARBA" id="ARBA00049486"/>
    </source>
</evidence>
<sequence length="299" mass="32582">MPDHAKKGNEFMVLYTKSAPTETEETTTVTMTEDSKPLGFFAQLREDVACVFDRDPAARTTFEVLTTYPGVHAIIFHRISHSLWHKNWRYTARFLAFLSRMFTNIDIHPGAKIGRRFFIDHGIGVVIGETAVVGNDVTLYHGVTLGGTSWNKGRRHPQLGNNVLVGAGAKVLGAISIGDNVRIGANSVVVKNTPANCSVVGIPGRIVKDKTKSCDKPSHGIDLDHHLIPDPIGRAMSCMLERIAELEKQVNGGKSLKVAKSSEDPCPACEALDVCVCEIDNKKDKQDKTAACKDKSATC</sequence>
<keyword evidence="5" id="KW-0012">Acyltransferase</keyword>
<dbReference type="GO" id="GO:0006535">
    <property type="term" value="P:cysteine biosynthetic process from serine"/>
    <property type="evidence" value="ECO:0007669"/>
    <property type="project" value="InterPro"/>
</dbReference>
<evidence type="ECO:0000313" key="8">
    <source>
        <dbReference type="Proteomes" id="UP000005744"/>
    </source>
</evidence>
<dbReference type="SUPFAM" id="SSF51161">
    <property type="entry name" value="Trimeric LpxA-like enzymes"/>
    <property type="match status" value="1"/>
</dbReference>
<evidence type="ECO:0000256" key="2">
    <source>
        <dbReference type="ARBA" id="ARBA00013266"/>
    </source>
</evidence>
<dbReference type="HOGENOM" id="CLU_051638_10_0_6"/>
<dbReference type="InterPro" id="IPR053376">
    <property type="entry name" value="Serine_acetyltransferase"/>
</dbReference>
<dbReference type="GO" id="GO:0009001">
    <property type="term" value="F:serine O-acetyltransferase activity"/>
    <property type="evidence" value="ECO:0007669"/>
    <property type="project" value="UniProtKB-EC"/>
</dbReference>